<dbReference type="OrthoDB" id="103324at2"/>
<dbReference type="AlphaFoldDB" id="A0A498Q4N0"/>
<dbReference type="Gene3D" id="3.50.50.60">
    <property type="entry name" value="FAD/NAD(P)-binding domain"/>
    <property type="match status" value="1"/>
</dbReference>
<dbReference type="GO" id="GO:0071949">
    <property type="term" value="F:FAD binding"/>
    <property type="evidence" value="ECO:0007669"/>
    <property type="project" value="InterPro"/>
</dbReference>
<feature type="domain" description="FAD-binding" evidence="1">
    <location>
        <begin position="5"/>
        <end position="341"/>
    </location>
</feature>
<dbReference type="SUPFAM" id="SSF51905">
    <property type="entry name" value="FAD/NAD(P)-binding domain"/>
    <property type="match status" value="1"/>
</dbReference>
<dbReference type="InterPro" id="IPR050407">
    <property type="entry name" value="Geranylgeranyl_reductase"/>
</dbReference>
<organism evidence="2 3">
    <name type="scientific">Mycobacterium attenuatum</name>
    <dbReference type="NCBI Taxonomy" id="2341086"/>
    <lineage>
        <taxon>Bacteria</taxon>
        <taxon>Bacillati</taxon>
        <taxon>Actinomycetota</taxon>
        <taxon>Actinomycetes</taxon>
        <taxon>Mycobacteriales</taxon>
        <taxon>Mycobacteriaceae</taxon>
        <taxon>Mycobacterium</taxon>
    </lineage>
</organism>
<accession>A0A498Q4N0</accession>
<dbReference type="PRINTS" id="PR00420">
    <property type="entry name" value="RNGMNOXGNASE"/>
</dbReference>
<dbReference type="PANTHER" id="PTHR42685">
    <property type="entry name" value="GERANYLGERANYL DIPHOSPHATE REDUCTASE"/>
    <property type="match status" value="1"/>
</dbReference>
<protein>
    <recommendedName>
        <fullName evidence="1">FAD-binding domain-containing protein</fullName>
    </recommendedName>
</protein>
<dbReference type="Proteomes" id="UP000273307">
    <property type="component" value="Unassembled WGS sequence"/>
</dbReference>
<evidence type="ECO:0000259" key="1">
    <source>
        <dbReference type="Pfam" id="PF01494"/>
    </source>
</evidence>
<gene>
    <name evidence="2" type="ORF">LAUMK136_03449</name>
</gene>
<name>A0A498Q4N0_9MYCO</name>
<evidence type="ECO:0000313" key="3">
    <source>
        <dbReference type="Proteomes" id="UP000273307"/>
    </source>
</evidence>
<evidence type="ECO:0000313" key="2">
    <source>
        <dbReference type="EMBL" id="VBA40297.1"/>
    </source>
</evidence>
<reference evidence="2 3" key="1">
    <citation type="submission" date="2018-09" db="EMBL/GenBank/DDBJ databases">
        <authorList>
            <person name="Tagini F."/>
        </authorList>
    </citation>
    <scope>NUCLEOTIDE SEQUENCE [LARGE SCALE GENOMIC DNA]</scope>
    <source>
        <strain evidence="2 3">MK136</strain>
    </source>
</reference>
<proteinExistence type="predicted"/>
<sequence length="388" mass="41585">MDNHYDVIVIGGRCAGASTAMLLARAGLRVLVIEAARRGTDTLSTHALMRGGVLQLHRWGLLDDVVASGAPAIRATHFSYGDEIETVDVRPGDGISALRAPRRTVLDALLLDAAAAAGAEILRPARVTRLLSRDGRVGGVEGVTRGNRKAFRATATLVVGADGRDSLVARTVDAEFRRRGSAAGAIIYGYFPGLARDRYHWVYRPGITAGIVPTNDGLACVWVGIPAARFEASRPEDFRGLLAQAAPEVAESIAAAPVGRLRGYPGAPGYLRASGGPGWALVGDAAYYKDPITAHGITDALRDAELLARAILAAPHGGQAQLDAVRDYQNARDRLSEQFFDVTERIAGYRWDLCELREHLRVLSRAMRPEVDELLGLDDPNRESLLTG</sequence>
<dbReference type="InterPro" id="IPR002938">
    <property type="entry name" value="FAD-bd"/>
</dbReference>
<dbReference type="Pfam" id="PF01494">
    <property type="entry name" value="FAD_binding_3"/>
    <property type="match status" value="1"/>
</dbReference>
<dbReference type="RefSeq" id="WP_122525757.1">
    <property type="nucleotide sequence ID" value="NZ_UPHP01000090.1"/>
</dbReference>
<dbReference type="PANTHER" id="PTHR42685:SF22">
    <property type="entry name" value="CONDITIONED MEDIUM FACTOR RECEPTOR 1"/>
    <property type="match status" value="1"/>
</dbReference>
<dbReference type="EMBL" id="UPHP01000090">
    <property type="protein sequence ID" value="VBA40297.1"/>
    <property type="molecule type" value="Genomic_DNA"/>
</dbReference>
<dbReference type="InterPro" id="IPR036188">
    <property type="entry name" value="FAD/NAD-bd_sf"/>
</dbReference>
<keyword evidence="3" id="KW-1185">Reference proteome</keyword>